<name>A0A8K0H007_9ROSA</name>
<organism evidence="2 3">
    <name type="scientific">Rhamnella rubrinervis</name>
    <dbReference type="NCBI Taxonomy" id="2594499"/>
    <lineage>
        <taxon>Eukaryota</taxon>
        <taxon>Viridiplantae</taxon>
        <taxon>Streptophyta</taxon>
        <taxon>Embryophyta</taxon>
        <taxon>Tracheophyta</taxon>
        <taxon>Spermatophyta</taxon>
        <taxon>Magnoliopsida</taxon>
        <taxon>eudicotyledons</taxon>
        <taxon>Gunneridae</taxon>
        <taxon>Pentapetalae</taxon>
        <taxon>rosids</taxon>
        <taxon>fabids</taxon>
        <taxon>Rosales</taxon>
        <taxon>Rhamnaceae</taxon>
        <taxon>rhamnoid group</taxon>
        <taxon>Rhamneae</taxon>
        <taxon>Rhamnella</taxon>
    </lineage>
</organism>
<feature type="region of interest" description="Disordered" evidence="1">
    <location>
        <begin position="1"/>
        <end position="62"/>
    </location>
</feature>
<evidence type="ECO:0000256" key="1">
    <source>
        <dbReference type="SAM" id="MobiDB-lite"/>
    </source>
</evidence>
<protein>
    <submittedName>
        <fullName evidence="2">Uncharacterized protein</fullName>
    </submittedName>
</protein>
<reference evidence="2" key="1">
    <citation type="submission" date="2020-03" db="EMBL/GenBank/DDBJ databases">
        <title>A high-quality chromosome-level genome assembly of a woody plant with both climbing and erect habits, Rhamnella rubrinervis.</title>
        <authorList>
            <person name="Lu Z."/>
            <person name="Yang Y."/>
            <person name="Zhu X."/>
            <person name="Sun Y."/>
        </authorList>
    </citation>
    <scope>NUCLEOTIDE SEQUENCE</scope>
    <source>
        <strain evidence="2">BYM</strain>
        <tissue evidence="2">Leaf</tissue>
    </source>
</reference>
<dbReference type="EMBL" id="VOIH02000006">
    <property type="protein sequence ID" value="KAF3443189.1"/>
    <property type="molecule type" value="Genomic_DNA"/>
</dbReference>
<accession>A0A8K0H007</accession>
<proteinExistence type="predicted"/>
<keyword evidence="3" id="KW-1185">Reference proteome</keyword>
<comment type="caution">
    <text evidence="2">The sequence shown here is derived from an EMBL/GenBank/DDBJ whole genome shotgun (WGS) entry which is preliminary data.</text>
</comment>
<sequence length="132" mass="14567">MQAQANVHAGQDHGPRGSRAHRLARAQACSQPAARPKSEPNLKNPQLREPVPHAPVSPNGPSLNHISPQAICAPDSCLTRTHHFQCQNGAFWSSSTINWVYKTRFSQFRTQSELLPLASDLRRTSTKILVSI</sequence>
<gene>
    <name evidence="2" type="ORF">FNV43_RR12870</name>
</gene>
<dbReference type="Proteomes" id="UP000796880">
    <property type="component" value="Unassembled WGS sequence"/>
</dbReference>
<dbReference type="AlphaFoldDB" id="A0A8K0H007"/>
<evidence type="ECO:0000313" key="3">
    <source>
        <dbReference type="Proteomes" id="UP000796880"/>
    </source>
</evidence>
<evidence type="ECO:0000313" key="2">
    <source>
        <dbReference type="EMBL" id="KAF3443189.1"/>
    </source>
</evidence>